<organism evidence="2 3">
    <name type="scientific">Batillaria attramentaria</name>
    <dbReference type="NCBI Taxonomy" id="370345"/>
    <lineage>
        <taxon>Eukaryota</taxon>
        <taxon>Metazoa</taxon>
        <taxon>Spiralia</taxon>
        <taxon>Lophotrochozoa</taxon>
        <taxon>Mollusca</taxon>
        <taxon>Gastropoda</taxon>
        <taxon>Caenogastropoda</taxon>
        <taxon>Sorbeoconcha</taxon>
        <taxon>Cerithioidea</taxon>
        <taxon>Batillariidae</taxon>
        <taxon>Batillaria</taxon>
    </lineage>
</organism>
<reference evidence="2 3" key="1">
    <citation type="journal article" date="2023" name="Sci. Data">
        <title>Genome assembly of the Korean intertidal mud-creeper Batillaria attramentaria.</title>
        <authorList>
            <person name="Patra A.K."/>
            <person name="Ho P.T."/>
            <person name="Jun S."/>
            <person name="Lee S.J."/>
            <person name="Kim Y."/>
            <person name="Won Y.J."/>
        </authorList>
    </citation>
    <scope>NUCLEOTIDE SEQUENCE [LARGE SCALE GENOMIC DNA]</scope>
    <source>
        <strain evidence="2">Wonlab-2016</strain>
    </source>
</reference>
<protein>
    <submittedName>
        <fullName evidence="2">Uncharacterized protein</fullName>
    </submittedName>
</protein>
<accession>A0ABD0LNR8</accession>
<name>A0ABD0LNR8_9CAEN</name>
<keyword evidence="3" id="KW-1185">Reference proteome</keyword>
<feature type="region of interest" description="Disordered" evidence="1">
    <location>
        <begin position="149"/>
        <end position="169"/>
    </location>
</feature>
<dbReference type="EMBL" id="JACVVK020000032">
    <property type="protein sequence ID" value="KAK7501289.1"/>
    <property type="molecule type" value="Genomic_DNA"/>
</dbReference>
<evidence type="ECO:0000313" key="3">
    <source>
        <dbReference type="Proteomes" id="UP001519460"/>
    </source>
</evidence>
<evidence type="ECO:0000256" key="1">
    <source>
        <dbReference type="SAM" id="MobiDB-lite"/>
    </source>
</evidence>
<sequence>MPRGTVSPTRRANRSHSLPTQSLTEAHKVALAAAADASRVEEPSTQTADSAAQNTGPYGTSSALVTFKEENNGGEALAEQTSERAASAKSDDALFDFPDESDHRSFVRNKRAEMAQHVVDAERRHSVFLERSDTAQARSQLLAVRRASVVRGRRRHTHHDVSEADTNKT</sequence>
<feature type="compositionally biased region" description="Polar residues" evidence="1">
    <location>
        <begin position="1"/>
        <end position="24"/>
    </location>
</feature>
<dbReference type="AlphaFoldDB" id="A0ABD0LNR8"/>
<gene>
    <name evidence="2" type="ORF">BaRGS_00007414</name>
</gene>
<comment type="caution">
    <text evidence="2">The sequence shown here is derived from an EMBL/GenBank/DDBJ whole genome shotgun (WGS) entry which is preliminary data.</text>
</comment>
<proteinExistence type="predicted"/>
<feature type="compositionally biased region" description="Polar residues" evidence="1">
    <location>
        <begin position="43"/>
        <end position="61"/>
    </location>
</feature>
<dbReference type="Proteomes" id="UP001519460">
    <property type="component" value="Unassembled WGS sequence"/>
</dbReference>
<evidence type="ECO:0000313" key="2">
    <source>
        <dbReference type="EMBL" id="KAK7501289.1"/>
    </source>
</evidence>
<feature type="region of interest" description="Disordered" evidence="1">
    <location>
        <begin position="1"/>
        <end position="61"/>
    </location>
</feature>
<feature type="compositionally biased region" description="Basic and acidic residues" evidence="1">
    <location>
        <begin position="159"/>
        <end position="169"/>
    </location>
</feature>